<dbReference type="SUPFAM" id="SSF50800">
    <property type="entry name" value="PK beta-barrel domain-like"/>
    <property type="match status" value="1"/>
</dbReference>
<dbReference type="GO" id="GO:0030955">
    <property type="term" value="F:potassium ion binding"/>
    <property type="evidence" value="ECO:0007669"/>
    <property type="project" value="InterPro"/>
</dbReference>
<reference evidence="16 17" key="1">
    <citation type="submission" date="2018-01" db="EMBL/GenBank/DDBJ databases">
        <title>Genome Sequencing and Assembly of Anaerobacter polyendosporus strain CT4.</title>
        <authorList>
            <person name="Tachaapaikoon C."/>
            <person name="Sutheeworapong S."/>
            <person name="Jenjaroenpun P."/>
            <person name="Wongsurawat T."/>
            <person name="Nookeaw I."/>
            <person name="Cheawchanlertfa P."/>
            <person name="Kosugi A."/>
            <person name="Cheevadhanarak S."/>
            <person name="Ratanakhanokchai K."/>
        </authorList>
    </citation>
    <scope>NUCLEOTIDE SEQUENCE [LARGE SCALE GENOMIC DNA]</scope>
    <source>
        <strain evidence="16 17">CT4</strain>
    </source>
</reference>
<dbReference type="GO" id="GO:0016301">
    <property type="term" value="F:kinase activity"/>
    <property type="evidence" value="ECO:0007669"/>
    <property type="project" value="UniProtKB-KW"/>
</dbReference>
<dbReference type="Pfam" id="PF00224">
    <property type="entry name" value="PK"/>
    <property type="match status" value="1"/>
</dbReference>
<evidence type="ECO:0000256" key="5">
    <source>
        <dbReference type="ARBA" id="ARBA00018587"/>
    </source>
</evidence>
<dbReference type="InterPro" id="IPR011037">
    <property type="entry name" value="Pyrv_Knase-like_insert_dom_sf"/>
</dbReference>
<dbReference type="EC" id="2.7.1.40" evidence="4 14"/>
<comment type="cofactor">
    <cofactor evidence="1">
        <name>K(+)</name>
        <dbReference type="ChEBI" id="CHEBI:29103"/>
    </cofactor>
</comment>
<evidence type="ECO:0000259" key="15">
    <source>
        <dbReference type="Pfam" id="PF00224"/>
    </source>
</evidence>
<keyword evidence="8" id="KW-0547">Nucleotide-binding</keyword>
<gene>
    <name evidence="16" type="ORF">C1I91_21720</name>
</gene>
<evidence type="ECO:0000313" key="16">
    <source>
        <dbReference type="EMBL" id="QAA34028.1"/>
    </source>
</evidence>
<accession>A0A410DYE1</accession>
<protein>
    <recommendedName>
        <fullName evidence="5 14">Pyruvate kinase</fullName>
        <ecNumber evidence="4 14">2.7.1.40</ecNumber>
    </recommendedName>
</protein>
<comment type="catalytic activity">
    <reaction evidence="14">
        <text>pyruvate + ATP = phosphoenolpyruvate + ADP + H(+)</text>
        <dbReference type="Rhea" id="RHEA:18157"/>
        <dbReference type="ChEBI" id="CHEBI:15361"/>
        <dbReference type="ChEBI" id="CHEBI:15378"/>
        <dbReference type="ChEBI" id="CHEBI:30616"/>
        <dbReference type="ChEBI" id="CHEBI:58702"/>
        <dbReference type="ChEBI" id="CHEBI:456216"/>
        <dbReference type="EC" id="2.7.1.40"/>
    </reaction>
</comment>
<evidence type="ECO:0000256" key="12">
    <source>
        <dbReference type="ARBA" id="ARBA00023152"/>
    </source>
</evidence>
<evidence type="ECO:0000256" key="4">
    <source>
        <dbReference type="ARBA" id="ARBA00012142"/>
    </source>
</evidence>
<dbReference type="InterPro" id="IPR001697">
    <property type="entry name" value="Pyr_Knase"/>
</dbReference>
<dbReference type="AlphaFoldDB" id="A0A410DYE1"/>
<organism evidence="16 17">
    <name type="scientific">Clostridium manihotivorum</name>
    <dbReference type="NCBI Taxonomy" id="2320868"/>
    <lineage>
        <taxon>Bacteria</taxon>
        <taxon>Bacillati</taxon>
        <taxon>Bacillota</taxon>
        <taxon>Clostridia</taxon>
        <taxon>Eubacteriales</taxon>
        <taxon>Clostridiaceae</taxon>
        <taxon>Clostridium</taxon>
    </lineage>
</organism>
<dbReference type="PRINTS" id="PR01050">
    <property type="entry name" value="PYRUVTKNASE"/>
</dbReference>
<dbReference type="OrthoDB" id="2031270at2"/>
<sequence length="345" mass="39276">MLTIATIGPKVRTRQDIKRIIGEGANSIRINFSHCDYDNVGEIIKYIKGSFPKISIIGDIQGHKVRVGRCFDKVIKVTNDNIIYFCSEDRYSDILEFWQHRNELLVPLNIEEQDLLECSVKTVFMKDGSMEFEVLSKQSGILQCRTVCGGVIRAEKGCNLPGLNRKSKEVNKKDFKDIKFCIDSKVDIIVYSYVYDEKDIDNFIGVVKELNKEQKYNPRLWAKIETEKAINNIKLISSKVDGVVLGRGDLLPETNIYKMALYQHNFIRAMKNSSKDVIIATHVLDSLKEEEKPTVNEMNDIFYCIGGGVSGFMLTGETSVGRDPVNAIRVLKRATEFYSKVFKKS</sequence>
<evidence type="ECO:0000256" key="2">
    <source>
        <dbReference type="ARBA" id="ARBA00004997"/>
    </source>
</evidence>
<dbReference type="UniPathway" id="UPA00109">
    <property type="reaction ID" value="UER00188"/>
</dbReference>
<dbReference type="GO" id="GO:0004743">
    <property type="term" value="F:pyruvate kinase activity"/>
    <property type="evidence" value="ECO:0007669"/>
    <property type="project" value="UniProtKB-EC"/>
</dbReference>
<evidence type="ECO:0000256" key="11">
    <source>
        <dbReference type="ARBA" id="ARBA00022842"/>
    </source>
</evidence>
<keyword evidence="17" id="KW-1185">Reference proteome</keyword>
<evidence type="ECO:0000313" key="17">
    <source>
        <dbReference type="Proteomes" id="UP000286268"/>
    </source>
</evidence>
<dbReference type="Proteomes" id="UP000286268">
    <property type="component" value="Chromosome"/>
</dbReference>
<keyword evidence="13 16" id="KW-0670">Pyruvate</keyword>
<dbReference type="InterPro" id="IPR015793">
    <property type="entry name" value="Pyrv_Knase_brl"/>
</dbReference>
<evidence type="ECO:0000256" key="13">
    <source>
        <dbReference type="ARBA" id="ARBA00023317"/>
    </source>
</evidence>
<dbReference type="Gene3D" id="3.20.20.60">
    <property type="entry name" value="Phosphoenolpyruvate-binding domains"/>
    <property type="match status" value="1"/>
</dbReference>
<dbReference type="KEGG" id="cmah:C1I91_21720"/>
<dbReference type="InterPro" id="IPR015806">
    <property type="entry name" value="Pyrv_Knase_insert_dom_sf"/>
</dbReference>
<evidence type="ECO:0000256" key="9">
    <source>
        <dbReference type="ARBA" id="ARBA00022777"/>
    </source>
</evidence>
<evidence type="ECO:0000256" key="1">
    <source>
        <dbReference type="ARBA" id="ARBA00001958"/>
    </source>
</evidence>
<dbReference type="InterPro" id="IPR015813">
    <property type="entry name" value="Pyrv/PenolPyrv_kinase-like_dom"/>
</dbReference>
<dbReference type="RefSeq" id="WP_128214749.1">
    <property type="nucleotide sequence ID" value="NZ_CP025746.1"/>
</dbReference>
<comment type="pathway">
    <text evidence="2 14">Carbohydrate degradation; glycolysis; pyruvate from D-glyceraldehyde 3-phosphate: step 5/5.</text>
</comment>
<dbReference type="InterPro" id="IPR040442">
    <property type="entry name" value="Pyrv_kinase-like_dom_sf"/>
</dbReference>
<comment type="similarity">
    <text evidence="3 14">Belongs to the pyruvate kinase family.</text>
</comment>
<dbReference type="Gene3D" id="2.40.33.10">
    <property type="entry name" value="PK beta-barrel domain-like"/>
    <property type="match status" value="1"/>
</dbReference>
<dbReference type="GO" id="GO:0000287">
    <property type="term" value="F:magnesium ion binding"/>
    <property type="evidence" value="ECO:0007669"/>
    <property type="project" value="InterPro"/>
</dbReference>
<evidence type="ECO:0000256" key="14">
    <source>
        <dbReference type="RuleBase" id="RU000504"/>
    </source>
</evidence>
<keyword evidence="11 14" id="KW-0460">Magnesium</keyword>
<keyword evidence="10" id="KW-0067">ATP-binding</keyword>
<dbReference type="PANTHER" id="PTHR11817">
    <property type="entry name" value="PYRUVATE KINASE"/>
    <property type="match status" value="1"/>
</dbReference>
<evidence type="ECO:0000256" key="8">
    <source>
        <dbReference type="ARBA" id="ARBA00022741"/>
    </source>
</evidence>
<keyword evidence="12 14" id="KW-0324">Glycolysis</keyword>
<name>A0A410DYE1_9CLOT</name>
<evidence type="ECO:0000256" key="10">
    <source>
        <dbReference type="ARBA" id="ARBA00022840"/>
    </source>
</evidence>
<keyword evidence="9 14" id="KW-0418">Kinase</keyword>
<evidence type="ECO:0000256" key="3">
    <source>
        <dbReference type="ARBA" id="ARBA00008663"/>
    </source>
</evidence>
<keyword evidence="7" id="KW-0479">Metal-binding</keyword>
<keyword evidence="6 14" id="KW-0808">Transferase</keyword>
<feature type="domain" description="Pyruvate kinase barrel" evidence="15">
    <location>
        <begin position="4"/>
        <end position="328"/>
    </location>
</feature>
<proteinExistence type="inferred from homology"/>
<dbReference type="EMBL" id="CP025746">
    <property type="protein sequence ID" value="QAA34028.1"/>
    <property type="molecule type" value="Genomic_DNA"/>
</dbReference>
<dbReference type="SUPFAM" id="SSF51621">
    <property type="entry name" value="Phosphoenolpyruvate/pyruvate domain"/>
    <property type="match status" value="1"/>
</dbReference>
<evidence type="ECO:0000256" key="6">
    <source>
        <dbReference type="ARBA" id="ARBA00022679"/>
    </source>
</evidence>
<dbReference type="GO" id="GO:0005524">
    <property type="term" value="F:ATP binding"/>
    <property type="evidence" value="ECO:0007669"/>
    <property type="project" value="UniProtKB-KW"/>
</dbReference>
<evidence type="ECO:0000256" key="7">
    <source>
        <dbReference type="ARBA" id="ARBA00022723"/>
    </source>
</evidence>